<comment type="cofactor">
    <cofactor evidence="15">
        <name>Mg(2+)</name>
        <dbReference type="ChEBI" id="CHEBI:18420"/>
    </cofactor>
</comment>
<evidence type="ECO:0000313" key="19">
    <source>
        <dbReference type="Proteomes" id="UP000249354"/>
    </source>
</evidence>
<dbReference type="GO" id="GO:0003725">
    <property type="term" value="F:double-stranded RNA binding"/>
    <property type="evidence" value="ECO:0007669"/>
    <property type="project" value="TreeGrafter"/>
</dbReference>
<comment type="subcellular location">
    <subcellularLocation>
        <location evidence="2 15">Cytoplasm</location>
    </subcellularLocation>
</comment>
<accession>A0A2W4UI62</accession>
<organism evidence="18 19">
    <name type="scientific">Leptolyngbya foveolarum</name>
    <dbReference type="NCBI Taxonomy" id="47253"/>
    <lineage>
        <taxon>Bacteria</taxon>
        <taxon>Bacillati</taxon>
        <taxon>Cyanobacteriota</taxon>
        <taxon>Cyanophyceae</taxon>
        <taxon>Leptolyngbyales</taxon>
        <taxon>Leptolyngbyaceae</taxon>
        <taxon>Leptolyngbya group</taxon>
        <taxon>Leptolyngbya</taxon>
    </lineage>
</organism>
<feature type="active site" evidence="15">
    <location>
        <position position="42"/>
    </location>
</feature>
<evidence type="ECO:0000256" key="9">
    <source>
        <dbReference type="ARBA" id="ARBA00022722"/>
    </source>
</evidence>
<keyword evidence="15" id="KW-0699">rRNA-binding</keyword>
<protein>
    <recommendedName>
        <fullName evidence="15">Ribonuclease 3</fullName>
        <ecNumber evidence="15">3.1.26.3</ecNumber>
    </recommendedName>
    <alternativeName>
        <fullName evidence="15">Ribonuclease III</fullName>
        <shortName evidence="15">RNase III</shortName>
    </alternativeName>
</protein>
<keyword evidence="10 15" id="KW-0479">Metal-binding</keyword>
<dbReference type="Pfam" id="PF00035">
    <property type="entry name" value="dsrm"/>
    <property type="match status" value="1"/>
</dbReference>
<evidence type="ECO:0000256" key="8">
    <source>
        <dbReference type="ARBA" id="ARBA00022694"/>
    </source>
</evidence>
<dbReference type="CDD" id="cd00593">
    <property type="entry name" value="RIBOc"/>
    <property type="match status" value="1"/>
</dbReference>
<comment type="function">
    <text evidence="15">Digests double-stranded RNA. Involved in the processing of primary rRNA transcript to yield the immediate precursors to the large and small rRNAs (23S and 16S). Processes some mRNAs, and tRNAs when they are encoded in the rRNA operon. Processes pre-crRNA and tracrRNA of type II CRISPR loci if present in the organism.</text>
</comment>
<feature type="binding site" evidence="15">
    <location>
        <position position="38"/>
    </location>
    <ligand>
        <name>Mg(2+)</name>
        <dbReference type="ChEBI" id="CHEBI:18420"/>
    </ligand>
</feature>
<sequence length="227" mass="25665">MSVFYLPSFKNNALWQQAITHSSFTNEQPNAHHNERLEFLGDAILNFLSGEYLYTRYPDRPEGDLSQIREALVEESQLCHFADELGIGQHLRLGKGALQNQGRNSDRLLCSAFEALIGAYFLDSEQDINVVRGYAWPMFDSVIEIATASDIKNEKSRLQEWSQKRFGEPPEYVTVSSIGPDHNREFLVEVNINERTYGQGHGRSKKEAQKAAARAALELIAEDLSDA</sequence>
<dbReference type="EMBL" id="QBMC01000036">
    <property type="protein sequence ID" value="PZO19904.1"/>
    <property type="molecule type" value="Genomic_DNA"/>
</dbReference>
<reference evidence="18 19" key="2">
    <citation type="submission" date="2018-06" db="EMBL/GenBank/DDBJ databases">
        <title>Metagenomic assembly of (sub)arctic Cyanobacteria and their associated microbiome from non-axenic cultures.</title>
        <authorList>
            <person name="Baurain D."/>
        </authorList>
    </citation>
    <scope>NUCLEOTIDE SEQUENCE [LARGE SCALE GENOMIC DNA]</scope>
    <source>
        <strain evidence="18">ULC129bin1</strain>
    </source>
</reference>
<keyword evidence="7 15" id="KW-0507">mRNA processing</keyword>
<dbReference type="SMART" id="SM00535">
    <property type="entry name" value="RIBOc"/>
    <property type="match status" value="1"/>
</dbReference>
<keyword evidence="6 15" id="KW-0698">rRNA processing</keyword>
<name>A0A2W4UI62_9CYAN</name>
<dbReference type="GO" id="GO:0019843">
    <property type="term" value="F:rRNA binding"/>
    <property type="evidence" value="ECO:0007669"/>
    <property type="project" value="UniProtKB-KW"/>
</dbReference>
<dbReference type="NCBIfam" id="TIGR02191">
    <property type="entry name" value="RNaseIII"/>
    <property type="match status" value="1"/>
</dbReference>
<dbReference type="GO" id="GO:0046872">
    <property type="term" value="F:metal ion binding"/>
    <property type="evidence" value="ECO:0007669"/>
    <property type="project" value="UniProtKB-KW"/>
</dbReference>
<keyword evidence="9 15" id="KW-0540">Nuclease</keyword>
<feature type="binding site" evidence="15">
    <location>
        <position position="111"/>
    </location>
    <ligand>
        <name>Mg(2+)</name>
        <dbReference type="ChEBI" id="CHEBI:18420"/>
    </ligand>
</feature>
<evidence type="ECO:0000259" key="17">
    <source>
        <dbReference type="PROSITE" id="PS50142"/>
    </source>
</evidence>
<dbReference type="Gene3D" id="1.10.1520.10">
    <property type="entry name" value="Ribonuclease III domain"/>
    <property type="match status" value="1"/>
</dbReference>
<keyword evidence="5 15" id="KW-0963">Cytoplasm</keyword>
<evidence type="ECO:0000256" key="13">
    <source>
        <dbReference type="ARBA" id="ARBA00022842"/>
    </source>
</evidence>
<dbReference type="PROSITE" id="PS50142">
    <property type="entry name" value="RNASE_3_2"/>
    <property type="match status" value="1"/>
</dbReference>
<dbReference type="GO" id="GO:0004525">
    <property type="term" value="F:ribonuclease III activity"/>
    <property type="evidence" value="ECO:0007669"/>
    <property type="project" value="UniProtKB-UniRule"/>
</dbReference>
<dbReference type="FunFam" id="3.30.160.20:FF:000003">
    <property type="entry name" value="Ribonuclease 3"/>
    <property type="match status" value="1"/>
</dbReference>
<dbReference type="Proteomes" id="UP000249354">
    <property type="component" value="Unassembled WGS sequence"/>
</dbReference>
<evidence type="ECO:0000256" key="6">
    <source>
        <dbReference type="ARBA" id="ARBA00022552"/>
    </source>
</evidence>
<evidence type="ECO:0000256" key="14">
    <source>
        <dbReference type="ARBA" id="ARBA00022884"/>
    </source>
</evidence>
<feature type="domain" description="DRBM" evidence="16">
    <location>
        <begin position="153"/>
        <end position="222"/>
    </location>
</feature>
<dbReference type="Gene3D" id="3.30.160.20">
    <property type="match status" value="1"/>
</dbReference>
<dbReference type="PANTHER" id="PTHR11207:SF0">
    <property type="entry name" value="RIBONUCLEASE 3"/>
    <property type="match status" value="1"/>
</dbReference>
<dbReference type="SUPFAM" id="SSF69065">
    <property type="entry name" value="RNase III domain-like"/>
    <property type="match status" value="1"/>
</dbReference>
<evidence type="ECO:0000256" key="2">
    <source>
        <dbReference type="ARBA" id="ARBA00004496"/>
    </source>
</evidence>
<evidence type="ECO:0000256" key="7">
    <source>
        <dbReference type="ARBA" id="ARBA00022664"/>
    </source>
</evidence>
<dbReference type="AlphaFoldDB" id="A0A2W4UI62"/>
<evidence type="ECO:0000256" key="4">
    <source>
        <dbReference type="ARBA" id="ARBA00011738"/>
    </source>
</evidence>
<dbReference type="GO" id="GO:0010468">
    <property type="term" value="P:regulation of gene expression"/>
    <property type="evidence" value="ECO:0007669"/>
    <property type="project" value="TreeGrafter"/>
</dbReference>
<dbReference type="PROSITE" id="PS50137">
    <property type="entry name" value="DS_RBD"/>
    <property type="match status" value="1"/>
</dbReference>
<dbReference type="PANTHER" id="PTHR11207">
    <property type="entry name" value="RIBONUCLEASE III"/>
    <property type="match status" value="1"/>
</dbReference>
<evidence type="ECO:0000256" key="12">
    <source>
        <dbReference type="ARBA" id="ARBA00022801"/>
    </source>
</evidence>
<evidence type="ECO:0000256" key="11">
    <source>
        <dbReference type="ARBA" id="ARBA00022759"/>
    </source>
</evidence>
<dbReference type="InterPro" id="IPR014720">
    <property type="entry name" value="dsRBD_dom"/>
</dbReference>
<dbReference type="InterPro" id="IPR036389">
    <property type="entry name" value="RNase_III_sf"/>
</dbReference>
<reference evidence="19" key="1">
    <citation type="submission" date="2018-04" db="EMBL/GenBank/DDBJ databases">
        <authorList>
            <person name="Cornet L."/>
        </authorList>
    </citation>
    <scope>NUCLEOTIDE SEQUENCE [LARGE SCALE GENOMIC DNA]</scope>
</reference>
<dbReference type="InterPro" id="IPR000999">
    <property type="entry name" value="RNase_III_dom"/>
</dbReference>
<keyword evidence="14 15" id="KW-0694">RNA-binding</keyword>
<feature type="binding site" evidence="15">
    <location>
        <position position="114"/>
    </location>
    <ligand>
        <name>Mg(2+)</name>
        <dbReference type="ChEBI" id="CHEBI:18420"/>
    </ligand>
</feature>
<evidence type="ECO:0000256" key="3">
    <source>
        <dbReference type="ARBA" id="ARBA00010183"/>
    </source>
</evidence>
<feature type="active site" evidence="15">
    <location>
        <position position="114"/>
    </location>
</feature>
<evidence type="ECO:0000256" key="15">
    <source>
        <dbReference type="HAMAP-Rule" id="MF_00104"/>
    </source>
</evidence>
<keyword evidence="11 15" id="KW-0255">Endonuclease</keyword>
<dbReference type="FunFam" id="1.10.1520.10:FF:000001">
    <property type="entry name" value="Ribonuclease 3"/>
    <property type="match status" value="1"/>
</dbReference>
<dbReference type="GO" id="GO:0042802">
    <property type="term" value="F:identical protein binding"/>
    <property type="evidence" value="ECO:0007669"/>
    <property type="project" value="UniProtKB-ARBA"/>
</dbReference>
<evidence type="ECO:0000256" key="10">
    <source>
        <dbReference type="ARBA" id="ARBA00022723"/>
    </source>
</evidence>
<evidence type="ECO:0000256" key="5">
    <source>
        <dbReference type="ARBA" id="ARBA00022490"/>
    </source>
</evidence>
<dbReference type="SUPFAM" id="SSF54768">
    <property type="entry name" value="dsRNA-binding domain-like"/>
    <property type="match status" value="1"/>
</dbReference>
<dbReference type="InterPro" id="IPR011907">
    <property type="entry name" value="RNase_III"/>
</dbReference>
<dbReference type="SMART" id="SM00358">
    <property type="entry name" value="DSRM"/>
    <property type="match status" value="1"/>
</dbReference>
<gene>
    <name evidence="15 18" type="primary">rnc</name>
    <name evidence="18" type="ORF">DCF25_07460</name>
</gene>
<evidence type="ECO:0000313" key="18">
    <source>
        <dbReference type="EMBL" id="PZO19904.1"/>
    </source>
</evidence>
<dbReference type="CDD" id="cd10845">
    <property type="entry name" value="DSRM_RNAse_III_family"/>
    <property type="match status" value="1"/>
</dbReference>
<keyword evidence="8 15" id="KW-0819">tRNA processing</keyword>
<dbReference type="HAMAP" id="MF_00104">
    <property type="entry name" value="RNase_III"/>
    <property type="match status" value="1"/>
</dbReference>
<dbReference type="GO" id="GO:0006364">
    <property type="term" value="P:rRNA processing"/>
    <property type="evidence" value="ECO:0007669"/>
    <property type="project" value="UniProtKB-UniRule"/>
</dbReference>
<dbReference type="GO" id="GO:0006397">
    <property type="term" value="P:mRNA processing"/>
    <property type="evidence" value="ECO:0007669"/>
    <property type="project" value="UniProtKB-UniRule"/>
</dbReference>
<dbReference type="GO" id="GO:0008033">
    <property type="term" value="P:tRNA processing"/>
    <property type="evidence" value="ECO:0007669"/>
    <property type="project" value="UniProtKB-KW"/>
</dbReference>
<dbReference type="EC" id="3.1.26.3" evidence="15"/>
<feature type="domain" description="RNase III" evidence="17">
    <location>
        <begin position="9"/>
        <end position="125"/>
    </location>
</feature>
<comment type="subunit">
    <text evidence="4 15">Homodimer.</text>
</comment>
<dbReference type="PROSITE" id="PS00517">
    <property type="entry name" value="RNASE_3_1"/>
    <property type="match status" value="1"/>
</dbReference>
<keyword evidence="13 15" id="KW-0460">Magnesium</keyword>
<proteinExistence type="inferred from homology"/>
<evidence type="ECO:0000259" key="16">
    <source>
        <dbReference type="PROSITE" id="PS50137"/>
    </source>
</evidence>
<comment type="catalytic activity">
    <reaction evidence="1 15">
        <text>Endonucleolytic cleavage to 5'-phosphomonoester.</text>
        <dbReference type="EC" id="3.1.26.3"/>
    </reaction>
</comment>
<dbReference type="Pfam" id="PF14622">
    <property type="entry name" value="Ribonucleas_3_3"/>
    <property type="match status" value="1"/>
</dbReference>
<dbReference type="GO" id="GO:0005737">
    <property type="term" value="C:cytoplasm"/>
    <property type="evidence" value="ECO:0007669"/>
    <property type="project" value="UniProtKB-SubCell"/>
</dbReference>
<evidence type="ECO:0000256" key="1">
    <source>
        <dbReference type="ARBA" id="ARBA00000109"/>
    </source>
</evidence>
<keyword evidence="12 15" id="KW-0378">Hydrolase</keyword>
<comment type="similarity">
    <text evidence="3">Belongs to the ribonuclease III family.</text>
</comment>
<comment type="caution">
    <text evidence="18">The sequence shown here is derived from an EMBL/GenBank/DDBJ whole genome shotgun (WGS) entry which is preliminary data.</text>
</comment>